<dbReference type="EMBL" id="MU853444">
    <property type="protein sequence ID" value="KAK4130057.1"/>
    <property type="molecule type" value="Genomic_DNA"/>
</dbReference>
<reference evidence="2" key="2">
    <citation type="submission" date="2023-05" db="EMBL/GenBank/DDBJ databases">
        <authorList>
            <consortium name="Lawrence Berkeley National Laboratory"/>
            <person name="Steindorff A."/>
            <person name="Hensen N."/>
            <person name="Bonometti L."/>
            <person name="Westerberg I."/>
            <person name="Brannstrom I.O."/>
            <person name="Guillou S."/>
            <person name="Cros-Aarteil S."/>
            <person name="Calhoun S."/>
            <person name="Haridas S."/>
            <person name="Kuo A."/>
            <person name="Mondo S."/>
            <person name="Pangilinan J."/>
            <person name="Riley R."/>
            <person name="Labutti K."/>
            <person name="Andreopoulos B."/>
            <person name="Lipzen A."/>
            <person name="Chen C."/>
            <person name="Yanf M."/>
            <person name="Daum C."/>
            <person name="Ng V."/>
            <person name="Clum A."/>
            <person name="Ohm R."/>
            <person name="Martin F."/>
            <person name="Silar P."/>
            <person name="Natvig D."/>
            <person name="Lalanne C."/>
            <person name="Gautier V."/>
            <person name="Ament-Velasquez S.L."/>
            <person name="Kruys A."/>
            <person name="Hutchinson M.I."/>
            <person name="Powell A.J."/>
            <person name="Barry K."/>
            <person name="Miller A.N."/>
            <person name="Grigoriev I.V."/>
            <person name="Debuchy R."/>
            <person name="Gladieux P."/>
            <person name="Thoren M.H."/>
            <person name="Johannesson H."/>
        </authorList>
    </citation>
    <scope>NUCLEOTIDE SEQUENCE</scope>
    <source>
        <strain evidence="2">CBS 123565</strain>
    </source>
</reference>
<organism evidence="2 3">
    <name type="scientific">Trichocladium antarcticum</name>
    <dbReference type="NCBI Taxonomy" id="1450529"/>
    <lineage>
        <taxon>Eukaryota</taxon>
        <taxon>Fungi</taxon>
        <taxon>Dikarya</taxon>
        <taxon>Ascomycota</taxon>
        <taxon>Pezizomycotina</taxon>
        <taxon>Sordariomycetes</taxon>
        <taxon>Sordariomycetidae</taxon>
        <taxon>Sordariales</taxon>
        <taxon>Chaetomiaceae</taxon>
        <taxon>Trichocladium</taxon>
    </lineage>
</organism>
<proteinExistence type="predicted"/>
<dbReference type="Proteomes" id="UP001304895">
    <property type="component" value="Unassembled WGS sequence"/>
</dbReference>
<evidence type="ECO:0000313" key="2">
    <source>
        <dbReference type="EMBL" id="KAK4130057.1"/>
    </source>
</evidence>
<dbReference type="CDD" id="cd00657">
    <property type="entry name" value="Ferritin_like"/>
    <property type="match status" value="1"/>
</dbReference>
<gene>
    <name evidence="2" type="ORF">BT67DRAFT_446092</name>
</gene>
<dbReference type="SUPFAM" id="SSF47240">
    <property type="entry name" value="Ferritin-like"/>
    <property type="match status" value="1"/>
</dbReference>
<feature type="chain" id="PRO_5042956553" evidence="1">
    <location>
        <begin position="21"/>
        <end position="379"/>
    </location>
</feature>
<protein>
    <submittedName>
        <fullName evidence="2">Uncharacterized protein</fullName>
    </submittedName>
</protein>
<sequence>MLPKAALVSALALLAVAVAAAPAPGIPSHYSGDAQKLADPTYGPIPGESDHYNYNWGLERPFPGNISDPVFPTEDGPPAANDHTWQNLLSAEWVIFEFYQQGIETFTDQDFIDAGMPNTTRRRLLEIRNNEAGHLRIFQNAISPTSVKPGPCRYVFPLTDPKTYLAFMTLIEVSSMAFLSGLVQEPTNSPMERGAMLAIAATETRHEVWALMDIWKTNPLGGPSDTSFPYARQVLYTTNSMIVPGSCPPENPEYPHPRQLLPYLSAASDTKSLAPGSTVRLNFTDPNNQPSFDDKTQYYAVFCHGLRNVSVPIETSAWPEEDIWITIPERFETKGVIVALIADRVGAPTKESVVAGPSMVMQQPLGLAAAMLGGGDAKP</sequence>
<keyword evidence="1" id="KW-0732">Signal</keyword>
<keyword evidence="3" id="KW-1185">Reference proteome</keyword>
<reference evidence="2" key="1">
    <citation type="journal article" date="2023" name="Mol. Phylogenet. Evol.">
        <title>Genome-scale phylogeny and comparative genomics of the fungal order Sordariales.</title>
        <authorList>
            <person name="Hensen N."/>
            <person name="Bonometti L."/>
            <person name="Westerberg I."/>
            <person name="Brannstrom I.O."/>
            <person name="Guillou S."/>
            <person name="Cros-Aarteil S."/>
            <person name="Calhoun S."/>
            <person name="Haridas S."/>
            <person name="Kuo A."/>
            <person name="Mondo S."/>
            <person name="Pangilinan J."/>
            <person name="Riley R."/>
            <person name="LaButti K."/>
            <person name="Andreopoulos B."/>
            <person name="Lipzen A."/>
            <person name="Chen C."/>
            <person name="Yan M."/>
            <person name="Daum C."/>
            <person name="Ng V."/>
            <person name="Clum A."/>
            <person name="Steindorff A."/>
            <person name="Ohm R.A."/>
            <person name="Martin F."/>
            <person name="Silar P."/>
            <person name="Natvig D.O."/>
            <person name="Lalanne C."/>
            <person name="Gautier V."/>
            <person name="Ament-Velasquez S.L."/>
            <person name="Kruys A."/>
            <person name="Hutchinson M.I."/>
            <person name="Powell A.J."/>
            <person name="Barry K."/>
            <person name="Miller A.N."/>
            <person name="Grigoriev I.V."/>
            <person name="Debuchy R."/>
            <person name="Gladieux P."/>
            <person name="Hiltunen Thoren M."/>
            <person name="Johannesson H."/>
        </authorList>
    </citation>
    <scope>NUCLEOTIDE SEQUENCE</scope>
    <source>
        <strain evidence="2">CBS 123565</strain>
    </source>
</reference>
<evidence type="ECO:0000256" key="1">
    <source>
        <dbReference type="SAM" id="SignalP"/>
    </source>
</evidence>
<evidence type="ECO:0000313" key="3">
    <source>
        <dbReference type="Proteomes" id="UP001304895"/>
    </source>
</evidence>
<feature type="signal peptide" evidence="1">
    <location>
        <begin position="1"/>
        <end position="20"/>
    </location>
</feature>
<dbReference type="Pfam" id="PF13668">
    <property type="entry name" value="Ferritin_2"/>
    <property type="match status" value="1"/>
</dbReference>
<dbReference type="InterPro" id="IPR009078">
    <property type="entry name" value="Ferritin-like_SF"/>
</dbReference>
<comment type="caution">
    <text evidence="2">The sequence shown here is derived from an EMBL/GenBank/DDBJ whole genome shotgun (WGS) entry which is preliminary data.</text>
</comment>
<name>A0AAN6Z9H2_9PEZI</name>
<accession>A0AAN6Z9H2</accession>
<dbReference type="AlphaFoldDB" id="A0AAN6Z9H2"/>